<dbReference type="Gene3D" id="1.10.510.10">
    <property type="entry name" value="Transferase(Phosphotransferase) domain 1"/>
    <property type="match status" value="1"/>
</dbReference>
<evidence type="ECO:0000256" key="6">
    <source>
        <dbReference type="ARBA" id="ARBA00022777"/>
    </source>
</evidence>
<keyword evidence="5" id="KW-0547">Nucleotide-binding</keyword>
<keyword evidence="2" id="KW-0963">Cytoplasm</keyword>
<name>A0A8S3VMM9_MYTED</name>
<keyword evidence="6" id="KW-0418">Kinase</keyword>
<dbReference type="AlphaFoldDB" id="A0A8S3VMM9"/>
<dbReference type="GO" id="GO:0008384">
    <property type="term" value="F:IkappaB kinase activity"/>
    <property type="evidence" value="ECO:0007669"/>
    <property type="project" value="UniProtKB-EC"/>
</dbReference>
<dbReference type="PANTHER" id="PTHR22969">
    <property type="entry name" value="IKB KINASE"/>
    <property type="match status" value="1"/>
</dbReference>
<dbReference type="EMBL" id="CAJPWZ010003259">
    <property type="protein sequence ID" value="CAG2255001.1"/>
    <property type="molecule type" value="Genomic_DNA"/>
</dbReference>
<comment type="caution">
    <text evidence="9">The sequence shown here is derived from an EMBL/GenBank/DDBJ whole genome shotgun (WGS) entry which is preliminary data.</text>
</comment>
<evidence type="ECO:0000256" key="1">
    <source>
        <dbReference type="ARBA" id="ARBA00004496"/>
    </source>
</evidence>
<dbReference type="GO" id="GO:0005524">
    <property type="term" value="F:ATP binding"/>
    <property type="evidence" value="ECO:0007669"/>
    <property type="project" value="UniProtKB-KW"/>
</dbReference>
<organism evidence="9 10">
    <name type="scientific">Mytilus edulis</name>
    <name type="common">Blue mussel</name>
    <dbReference type="NCBI Taxonomy" id="6550"/>
    <lineage>
        <taxon>Eukaryota</taxon>
        <taxon>Metazoa</taxon>
        <taxon>Spiralia</taxon>
        <taxon>Lophotrochozoa</taxon>
        <taxon>Mollusca</taxon>
        <taxon>Bivalvia</taxon>
        <taxon>Autobranchia</taxon>
        <taxon>Pteriomorphia</taxon>
        <taxon>Mytilida</taxon>
        <taxon>Mytiloidea</taxon>
        <taxon>Mytilidae</taxon>
        <taxon>Mytilinae</taxon>
        <taxon>Mytilus</taxon>
    </lineage>
</organism>
<evidence type="ECO:0000313" key="10">
    <source>
        <dbReference type="Proteomes" id="UP000683360"/>
    </source>
</evidence>
<dbReference type="FunFam" id="1.10.510.10:FF:000100">
    <property type="entry name" value="inhibitor of nuclear factor kappa-B kinase subunit epsilon"/>
    <property type="match status" value="1"/>
</dbReference>
<accession>A0A8S3VMM9</accession>
<dbReference type="Pfam" id="PF00069">
    <property type="entry name" value="Pkinase"/>
    <property type="match status" value="1"/>
</dbReference>
<dbReference type="GO" id="GO:0005737">
    <property type="term" value="C:cytoplasm"/>
    <property type="evidence" value="ECO:0007669"/>
    <property type="project" value="UniProtKB-SubCell"/>
</dbReference>
<sequence length="764" mass="88440">MEHKKVFLDTDNHVYSLEDLIGRGAQGNIYKGIHKSSGEVHALKMFEKYNLQTQREMDALSKLQHPNIVMFYKCEKDYKNKEVIVMELCEGGSLLDSIRKPENITGLEEEEFLRVFSHLVSGMKHLGHGFSLEIFGNILVYIGEDLYFHFFIEENIYKLSDFGTAKPLNDNDFFVSLVGTDEYLHPDIYKAAFIDRRRGGGSFTISADLWSLGATLYHTVTGKVPFSPYIGRDDKNVMFEMISEKESGVISGEQMSAGGSIHWSKNLPKTCRLSKSMNTFVKTILINLLESDKTKIWSFEDFFDAADELMSRKPVHVFYPNTCTRNILYVKQETNFRELKDMISSETDITHANQFVLYSDNHLNNILSETDCVFQNISTDYENPLIILDVSNKEEIASIIYEPWEHAVFDEPMPCFELTERTVYDINRDYQVAKIYCAKMFLMEKIIKKLELFKKLLQQTVGVSRKHNDQKMDVFSRELSFLQQRLSDISSLTEHSKKEKFTAITKEGDEAEDDTMMTKARVQKCEKVLSEISGLYTEEKKLFPGQKSCANCLQNNTDSERKVRRHVVQSEELLKKFAERRSQRMTVHIEYMHNFDRKNILEHSKEIQKMMTISKTEFEKEHSDFIVWNRYFKQGKKKSTELDVYISEAGSSIDDLVQTFKELSTQEPPLPAIGEKTLKRKQFITDVNLRVEDIQRNVMESKLIAVQSREQLDSLSSLMSDFPSLEDVDYTSLSNKFDTSLTNGVDTSLEKDMSILEDLVDCKR</sequence>
<dbReference type="SUPFAM" id="SSF56112">
    <property type="entry name" value="Protein kinase-like (PK-like)"/>
    <property type="match status" value="1"/>
</dbReference>
<dbReference type="InterPro" id="IPR000719">
    <property type="entry name" value="Prot_kinase_dom"/>
</dbReference>
<dbReference type="InterPro" id="IPR041087">
    <property type="entry name" value="TBK1_ULD"/>
</dbReference>
<evidence type="ECO:0000256" key="3">
    <source>
        <dbReference type="ARBA" id="ARBA00022527"/>
    </source>
</evidence>
<dbReference type="InterPro" id="IPR011009">
    <property type="entry name" value="Kinase-like_dom_sf"/>
</dbReference>
<dbReference type="PANTHER" id="PTHR22969:SF15">
    <property type="entry name" value="FI05319P"/>
    <property type="match status" value="1"/>
</dbReference>
<evidence type="ECO:0000259" key="8">
    <source>
        <dbReference type="PROSITE" id="PS50011"/>
    </source>
</evidence>
<keyword evidence="10" id="KW-1185">Reference proteome</keyword>
<evidence type="ECO:0000313" key="9">
    <source>
        <dbReference type="EMBL" id="CAG2255001.1"/>
    </source>
</evidence>
<feature type="domain" description="Protein kinase" evidence="8">
    <location>
        <begin position="15"/>
        <end position="319"/>
    </location>
</feature>
<keyword evidence="3" id="KW-0723">Serine/threonine-protein kinase</keyword>
<evidence type="ECO:0000256" key="2">
    <source>
        <dbReference type="ARBA" id="ARBA00022490"/>
    </source>
</evidence>
<gene>
    <name evidence="9" type="ORF">MEDL_66425</name>
</gene>
<dbReference type="Pfam" id="PF18396">
    <property type="entry name" value="TBK1_ULD"/>
    <property type="match status" value="1"/>
</dbReference>
<dbReference type="OrthoDB" id="10013850at2759"/>
<evidence type="ECO:0000256" key="5">
    <source>
        <dbReference type="ARBA" id="ARBA00022741"/>
    </source>
</evidence>
<protein>
    <submittedName>
        <fullName evidence="9">TBK1</fullName>
        <ecNumber evidence="9">2.7.11.10</ecNumber>
    </submittedName>
</protein>
<evidence type="ECO:0000256" key="4">
    <source>
        <dbReference type="ARBA" id="ARBA00022679"/>
    </source>
</evidence>
<dbReference type="InterPro" id="IPR051180">
    <property type="entry name" value="IKK"/>
</dbReference>
<dbReference type="Gene3D" id="1.20.1270.420">
    <property type="match status" value="1"/>
</dbReference>
<dbReference type="EC" id="2.7.11.10" evidence="9"/>
<comment type="subcellular location">
    <subcellularLocation>
        <location evidence="1">Cytoplasm</location>
    </subcellularLocation>
</comment>
<proteinExistence type="predicted"/>
<evidence type="ECO:0000256" key="7">
    <source>
        <dbReference type="ARBA" id="ARBA00022840"/>
    </source>
</evidence>
<dbReference type="PROSITE" id="PS50011">
    <property type="entry name" value="PROTEIN_KINASE_DOM"/>
    <property type="match status" value="1"/>
</dbReference>
<dbReference type="Gene3D" id="3.30.200.20">
    <property type="entry name" value="Phosphorylase Kinase, domain 1"/>
    <property type="match status" value="1"/>
</dbReference>
<keyword evidence="4 9" id="KW-0808">Transferase</keyword>
<reference evidence="9" key="1">
    <citation type="submission" date="2021-03" db="EMBL/GenBank/DDBJ databases">
        <authorList>
            <person name="Bekaert M."/>
        </authorList>
    </citation>
    <scope>NUCLEOTIDE SEQUENCE</scope>
</reference>
<dbReference type="Gene3D" id="3.10.20.90">
    <property type="entry name" value="Phosphatidylinositol 3-kinase Catalytic Subunit, Chain A, domain 1"/>
    <property type="match status" value="1"/>
</dbReference>
<keyword evidence="7" id="KW-0067">ATP-binding</keyword>
<dbReference type="Proteomes" id="UP000683360">
    <property type="component" value="Unassembled WGS sequence"/>
</dbReference>